<dbReference type="EMBL" id="JARAKH010000027">
    <property type="protein sequence ID" value="KAK8389732.1"/>
    <property type="molecule type" value="Genomic_DNA"/>
</dbReference>
<evidence type="ECO:0000313" key="2">
    <source>
        <dbReference type="EMBL" id="KAK8389732.1"/>
    </source>
</evidence>
<dbReference type="AlphaFoldDB" id="A0AAW0TTW6"/>
<dbReference type="PROSITE" id="PS50948">
    <property type="entry name" value="PAN"/>
    <property type="match status" value="1"/>
</dbReference>
<evidence type="ECO:0000313" key="3">
    <source>
        <dbReference type="Proteomes" id="UP001487740"/>
    </source>
</evidence>
<accession>A0AAW0TTW6</accession>
<evidence type="ECO:0000259" key="1">
    <source>
        <dbReference type="PROSITE" id="PS50948"/>
    </source>
</evidence>
<keyword evidence="3" id="KW-1185">Reference proteome</keyword>
<feature type="domain" description="Apple" evidence="1">
    <location>
        <begin position="1"/>
        <end position="60"/>
    </location>
</feature>
<organism evidence="2 3">
    <name type="scientific">Scylla paramamosain</name>
    <name type="common">Mud crab</name>
    <dbReference type="NCBI Taxonomy" id="85552"/>
    <lineage>
        <taxon>Eukaryota</taxon>
        <taxon>Metazoa</taxon>
        <taxon>Ecdysozoa</taxon>
        <taxon>Arthropoda</taxon>
        <taxon>Crustacea</taxon>
        <taxon>Multicrustacea</taxon>
        <taxon>Malacostraca</taxon>
        <taxon>Eumalacostraca</taxon>
        <taxon>Eucarida</taxon>
        <taxon>Decapoda</taxon>
        <taxon>Pleocyemata</taxon>
        <taxon>Brachyura</taxon>
        <taxon>Eubrachyura</taxon>
        <taxon>Portunoidea</taxon>
        <taxon>Portunidae</taxon>
        <taxon>Portuninae</taxon>
        <taxon>Scylla</taxon>
    </lineage>
</organism>
<proteinExistence type="predicted"/>
<sequence length="148" mass="16693">MMWRSARSVHCSAVCLKQEVCMGFSYSDEASTCTTLQGSLSDVLLAAKKDYGHNIFWKAADNHQSFVKQGKKAYAYFSSEVSIGEARQACKDLLGSIVLPQILPESEMFCTLNSAMPFFLKESLSTRWNESGPVEFEMWVFTKLDIMF</sequence>
<protein>
    <recommendedName>
        <fullName evidence="1">Apple domain-containing protein</fullName>
    </recommendedName>
</protein>
<dbReference type="Proteomes" id="UP001487740">
    <property type="component" value="Unassembled WGS sequence"/>
</dbReference>
<reference evidence="2 3" key="1">
    <citation type="submission" date="2023-03" db="EMBL/GenBank/DDBJ databases">
        <title>High-quality genome of Scylla paramamosain provides insights in environmental adaptation.</title>
        <authorList>
            <person name="Zhang L."/>
        </authorList>
    </citation>
    <scope>NUCLEOTIDE SEQUENCE [LARGE SCALE GENOMIC DNA]</scope>
    <source>
        <strain evidence="2">LZ_2023a</strain>
        <tissue evidence="2">Muscle</tissue>
    </source>
</reference>
<comment type="caution">
    <text evidence="2">The sequence shown here is derived from an EMBL/GenBank/DDBJ whole genome shotgun (WGS) entry which is preliminary data.</text>
</comment>
<gene>
    <name evidence="2" type="ORF">O3P69_009022</name>
</gene>
<name>A0AAW0TTW6_SCYPA</name>
<dbReference type="InterPro" id="IPR003609">
    <property type="entry name" value="Pan_app"/>
</dbReference>